<accession>A0AAV4Q2R3</accession>
<evidence type="ECO:0000313" key="3">
    <source>
        <dbReference type="Proteomes" id="UP001054945"/>
    </source>
</evidence>
<comment type="caution">
    <text evidence="2">The sequence shown here is derived from an EMBL/GenBank/DDBJ whole genome shotgun (WGS) entry which is preliminary data.</text>
</comment>
<keyword evidence="3" id="KW-1185">Reference proteome</keyword>
<proteinExistence type="predicted"/>
<dbReference type="AlphaFoldDB" id="A0AAV4Q2R3"/>
<dbReference type="EMBL" id="BPLR01005445">
    <property type="protein sequence ID" value="GIY02426.1"/>
    <property type="molecule type" value="Genomic_DNA"/>
</dbReference>
<evidence type="ECO:0000313" key="2">
    <source>
        <dbReference type="EMBL" id="GIY02426.1"/>
    </source>
</evidence>
<feature type="region of interest" description="Disordered" evidence="1">
    <location>
        <begin position="1"/>
        <end position="22"/>
    </location>
</feature>
<gene>
    <name evidence="2" type="ORF">CEXT_428251</name>
</gene>
<organism evidence="2 3">
    <name type="scientific">Caerostris extrusa</name>
    <name type="common">Bark spider</name>
    <name type="synonym">Caerostris bankana</name>
    <dbReference type="NCBI Taxonomy" id="172846"/>
    <lineage>
        <taxon>Eukaryota</taxon>
        <taxon>Metazoa</taxon>
        <taxon>Ecdysozoa</taxon>
        <taxon>Arthropoda</taxon>
        <taxon>Chelicerata</taxon>
        <taxon>Arachnida</taxon>
        <taxon>Araneae</taxon>
        <taxon>Araneomorphae</taxon>
        <taxon>Entelegynae</taxon>
        <taxon>Araneoidea</taxon>
        <taxon>Araneidae</taxon>
        <taxon>Caerostris</taxon>
    </lineage>
</organism>
<reference evidence="2 3" key="1">
    <citation type="submission" date="2021-06" db="EMBL/GenBank/DDBJ databases">
        <title>Caerostris extrusa draft genome.</title>
        <authorList>
            <person name="Kono N."/>
            <person name="Arakawa K."/>
        </authorList>
    </citation>
    <scope>NUCLEOTIDE SEQUENCE [LARGE SCALE GENOMIC DNA]</scope>
</reference>
<dbReference type="Proteomes" id="UP001054945">
    <property type="component" value="Unassembled WGS sequence"/>
</dbReference>
<protein>
    <submittedName>
        <fullName evidence="2">Uncharacterized protein</fullName>
    </submittedName>
</protein>
<sequence>MIHIPTTYKSGKKSSRSGTCKNLESSGLTIKEAKIRNFQGERNHTFTTQISKLHSTVDTKQWIAENKILENIYVEVASALEKMNIKFFDTLTIDMLETAKENAKLPLITKKQKRNEDQDEFILPQKRSTNFRMVLL</sequence>
<name>A0AAV4Q2R3_CAEEX</name>
<evidence type="ECO:0000256" key="1">
    <source>
        <dbReference type="SAM" id="MobiDB-lite"/>
    </source>
</evidence>